<reference evidence="1 2" key="1">
    <citation type="submission" date="2023-05" db="EMBL/GenBank/DDBJ databases">
        <title>B98-5 Cell Line De Novo Hybrid Assembly: An Optical Mapping Approach.</title>
        <authorList>
            <person name="Kananen K."/>
            <person name="Auerbach J.A."/>
            <person name="Kautto E."/>
            <person name="Blachly J.S."/>
        </authorList>
    </citation>
    <scope>NUCLEOTIDE SEQUENCE [LARGE SCALE GENOMIC DNA]</scope>
    <source>
        <strain evidence="1">B95-8</strain>
        <tissue evidence="1">Cell line</tissue>
    </source>
</reference>
<proteinExistence type="predicted"/>
<comment type="caution">
    <text evidence="1">The sequence shown here is derived from an EMBL/GenBank/DDBJ whole genome shotgun (WGS) entry which is preliminary data.</text>
</comment>
<gene>
    <name evidence="1" type="ORF">P7K49_032601</name>
</gene>
<organism evidence="1 2">
    <name type="scientific">Saguinus oedipus</name>
    <name type="common">Cotton-top tamarin</name>
    <name type="synonym">Oedipomidas oedipus</name>
    <dbReference type="NCBI Taxonomy" id="9490"/>
    <lineage>
        <taxon>Eukaryota</taxon>
        <taxon>Metazoa</taxon>
        <taxon>Chordata</taxon>
        <taxon>Craniata</taxon>
        <taxon>Vertebrata</taxon>
        <taxon>Euteleostomi</taxon>
        <taxon>Mammalia</taxon>
        <taxon>Eutheria</taxon>
        <taxon>Euarchontoglires</taxon>
        <taxon>Primates</taxon>
        <taxon>Haplorrhini</taxon>
        <taxon>Platyrrhini</taxon>
        <taxon>Cebidae</taxon>
        <taxon>Callitrichinae</taxon>
        <taxon>Saguinus</taxon>
    </lineage>
</organism>
<keyword evidence="2" id="KW-1185">Reference proteome</keyword>
<name>A0ABQ9TZM3_SAGOE</name>
<accession>A0ABQ9TZM3</accession>
<sequence>MELPPVTQGAQGHTAADGHVWPELSASKGAPGTSSVRSALCFGYRWEFALVFCLERSYLAFLTGVGQSSLPMVTESGSCLVCHVKGNAKGFLAQQKEAAENSPEIAGSITHGLLSCHPTTMKAGGMGSQELLGFSMVISGLHCG</sequence>
<protein>
    <submittedName>
        <fullName evidence="1">Uncharacterized protein</fullName>
    </submittedName>
</protein>
<dbReference type="EMBL" id="JASSZA010000018">
    <property type="protein sequence ID" value="KAK2089935.1"/>
    <property type="molecule type" value="Genomic_DNA"/>
</dbReference>
<evidence type="ECO:0000313" key="1">
    <source>
        <dbReference type="EMBL" id="KAK2089935.1"/>
    </source>
</evidence>
<dbReference type="Proteomes" id="UP001266305">
    <property type="component" value="Unassembled WGS sequence"/>
</dbReference>
<evidence type="ECO:0000313" key="2">
    <source>
        <dbReference type="Proteomes" id="UP001266305"/>
    </source>
</evidence>